<dbReference type="AlphaFoldDB" id="A0AA47P285"/>
<protein>
    <submittedName>
        <fullName evidence="1">Uncharacterized protein</fullName>
    </submittedName>
</protein>
<reference evidence="1" key="1">
    <citation type="journal article" date="2023" name="Front. Mar. Sci.">
        <title>A new Merluccius polli reference genome to investigate the effects of global change in West African waters.</title>
        <authorList>
            <person name="Mateo J.L."/>
            <person name="Blanco-Fernandez C."/>
            <person name="Garcia-Vazquez E."/>
            <person name="Machado-Schiaffino G."/>
        </authorList>
    </citation>
    <scope>NUCLEOTIDE SEQUENCE</scope>
    <source>
        <strain evidence="1">C29</strain>
        <tissue evidence="1">Fin</tissue>
    </source>
</reference>
<proteinExistence type="predicted"/>
<sequence length="249" mass="27474">MDAKGLFVEGGVRISHVFLDSEHRYKVDMVSINSRSRGPAFARLVEQSHGQLRENGRDQTVLMISLTTSTSSQTSTVSAAKSAFYQTKINSSASNPRKLFSMFSSLLTPSFPPLLSPPSLTADDIVTYFTKKVKDISSSFTPATILPPPTPTSVGLTRFTPLSSEDVHKLPPINSFLTSGLISAPFKTARVKMLLKKSTLDTADIRNYRPARGSKLTEAKAHTDPSFNLFKWERPMRMPVSVHKPEARN</sequence>
<dbReference type="Proteomes" id="UP001174136">
    <property type="component" value="Unassembled WGS sequence"/>
</dbReference>
<gene>
    <name evidence="1" type="ORF">N1851_015949</name>
</gene>
<name>A0AA47P285_MERPO</name>
<dbReference type="EMBL" id="JAOPHQ010002880">
    <property type="protein sequence ID" value="KAK0145158.1"/>
    <property type="molecule type" value="Genomic_DNA"/>
</dbReference>
<keyword evidence="2" id="KW-1185">Reference proteome</keyword>
<evidence type="ECO:0000313" key="1">
    <source>
        <dbReference type="EMBL" id="KAK0145158.1"/>
    </source>
</evidence>
<evidence type="ECO:0000313" key="2">
    <source>
        <dbReference type="Proteomes" id="UP001174136"/>
    </source>
</evidence>
<organism evidence="1 2">
    <name type="scientific">Merluccius polli</name>
    <name type="common">Benguela hake</name>
    <name type="synonym">Merluccius cadenati</name>
    <dbReference type="NCBI Taxonomy" id="89951"/>
    <lineage>
        <taxon>Eukaryota</taxon>
        <taxon>Metazoa</taxon>
        <taxon>Chordata</taxon>
        <taxon>Craniata</taxon>
        <taxon>Vertebrata</taxon>
        <taxon>Euteleostomi</taxon>
        <taxon>Actinopterygii</taxon>
        <taxon>Neopterygii</taxon>
        <taxon>Teleostei</taxon>
        <taxon>Neoteleostei</taxon>
        <taxon>Acanthomorphata</taxon>
        <taxon>Zeiogadaria</taxon>
        <taxon>Gadariae</taxon>
        <taxon>Gadiformes</taxon>
        <taxon>Gadoidei</taxon>
        <taxon>Merlucciidae</taxon>
        <taxon>Merluccius</taxon>
    </lineage>
</organism>
<comment type="caution">
    <text evidence="1">The sequence shown here is derived from an EMBL/GenBank/DDBJ whole genome shotgun (WGS) entry which is preliminary data.</text>
</comment>
<accession>A0AA47P285</accession>